<dbReference type="EMBL" id="NCVQ01000008">
    <property type="protein sequence ID" value="PWZ15153.1"/>
    <property type="molecule type" value="Genomic_DNA"/>
</dbReference>
<name>A0A3L6E467_MAIZE</name>
<proteinExistence type="predicted"/>
<evidence type="ECO:0000313" key="2">
    <source>
        <dbReference type="EMBL" id="PWZ15153.1"/>
    </source>
</evidence>
<dbReference type="Proteomes" id="UP000251960">
    <property type="component" value="Chromosome 7"/>
</dbReference>
<gene>
    <name evidence="2" type="ORF">Zm00014a_030742</name>
</gene>
<feature type="compositionally biased region" description="Basic and acidic residues" evidence="1">
    <location>
        <begin position="18"/>
        <end position="28"/>
    </location>
</feature>
<dbReference type="AlphaFoldDB" id="A0A3L6E467"/>
<accession>A0A3L6E467</accession>
<reference evidence="2" key="1">
    <citation type="journal article" date="2018" name="Nat. Genet.">
        <title>Extensive intraspecific gene order and gene structural variations between Mo17 and other maize genomes.</title>
        <authorList>
            <person name="Sun S."/>
            <person name="Zhou Y."/>
            <person name="Chen J."/>
            <person name="Shi J."/>
            <person name="Zhao H."/>
            <person name="Zhao H."/>
            <person name="Song W."/>
            <person name="Zhang M."/>
            <person name="Cui Y."/>
            <person name="Dong X."/>
            <person name="Liu H."/>
            <person name="Ma X."/>
            <person name="Jiao Y."/>
            <person name="Wang B."/>
            <person name="Wei X."/>
            <person name="Stein J.C."/>
            <person name="Glaubitz J.C."/>
            <person name="Lu F."/>
            <person name="Yu G."/>
            <person name="Liang C."/>
            <person name="Fengler K."/>
            <person name="Li B."/>
            <person name="Rafalski A."/>
            <person name="Schnable P.S."/>
            <person name="Ware D.H."/>
            <person name="Buckler E.S."/>
            <person name="Lai J."/>
        </authorList>
    </citation>
    <scope>NUCLEOTIDE SEQUENCE [LARGE SCALE GENOMIC DNA]</scope>
    <source>
        <tissue evidence="2">Seedling</tissue>
    </source>
</reference>
<feature type="region of interest" description="Disordered" evidence="1">
    <location>
        <begin position="1"/>
        <end position="28"/>
    </location>
</feature>
<sequence length="28" mass="2940">MAKLSPTTAAAAYLAQERGPERPRLAGL</sequence>
<organism evidence="2">
    <name type="scientific">Zea mays</name>
    <name type="common">Maize</name>
    <dbReference type="NCBI Taxonomy" id="4577"/>
    <lineage>
        <taxon>Eukaryota</taxon>
        <taxon>Viridiplantae</taxon>
        <taxon>Streptophyta</taxon>
        <taxon>Embryophyta</taxon>
        <taxon>Tracheophyta</taxon>
        <taxon>Spermatophyta</taxon>
        <taxon>Magnoliopsida</taxon>
        <taxon>Liliopsida</taxon>
        <taxon>Poales</taxon>
        <taxon>Poaceae</taxon>
        <taxon>PACMAD clade</taxon>
        <taxon>Panicoideae</taxon>
        <taxon>Andropogonodae</taxon>
        <taxon>Andropogoneae</taxon>
        <taxon>Tripsacinae</taxon>
        <taxon>Zea</taxon>
    </lineage>
</organism>
<comment type="caution">
    <text evidence="2">The sequence shown here is derived from an EMBL/GenBank/DDBJ whole genome shotgun (WGS) entry which is preliminary data.</text>
</comment>
<evidence type="ECO:0000256" key="1">
    <source>
        <dbReference type="SAM" id="MobiDB-lite"/>
    </source>
</evidence>
<protein>
    <submittedName>
        <fullName evidence="2">Uncharacterized protein</fullName>
    </submittedName>
</protein>